<dbReference type="Pfam" id="PF23469">
    <property type="entry name" value="KH_12"/>
    <property type="match status" value="1"/>
</dbReference>
<dbReference type="Gene3D" id="3.40.50.300">
    <property type="entry name" value="P-loop containing nucleotide triphosphate hydrolases"/>
    <property type="match status" value="2"/>
</dbReference>
<dbReference type="InterPro" id="IPR027417">
    <property type="entry name" value="P-loop_NTPase"/>
</dbReference>
<evidence type="ECO:0000259" key="9">
    <source>
        <dbReference type="PROSITE" id="PS51194"/>
    </source>
</evidence>
<dbReference type="SMART" id="SM00490">
    <property type="entry name" value="HELICc"/>
    <property type="match status" value="1"/>
</dbReference>
<feature type="compositionally biased region" description="Basic and acidic residues" evidence="7">
    <location>
        <begin position="656"/>
        <end position="666"/>
    </location>
</feature>
<accession>A0AAD7UA66</accession>
<dbReference type="EMBL" id="JAQMWT010000451">
    <property type="protein sequence ID" value="KAJ8601131.1"/>
    <property type="molecule type" value="Genomic_DNA"/>
</dbReference>
<keyword evidence="3" id="KW-0378">Hydrolase</keyword>
<keyword evidence="2" id="KW-0547">Nucleotide-binding</keyword>
<feature type="compositionally biased region" description="Acidic residues" evidence="7">
    <location>
        <begin position="678"/>
        <end position="687"/>
    </location>
</feature>
<keyword evidence="11" id="KW-1185">Reference proteome</keyword>
<dbReference type="SMART" id="SM00487">
    <property type="entry name" value="DEXDc"/>
    <property type="match status" value="1"/>
</dbReference>
<evidence type="ECO:0000256" key="4">
    <source>
        <dbReference type="ARBA" id="ARBA00022806"/>
    </source>
</evidence>
<feature type="region of interest" description="Disordered" evidence="7">
    <location>
        <begin position="49"/>
        <end position="71"/>
    </location>
</feature>
<dbReference type="InterPro" id="IPR011545">
    <property type="entry name" value="DEAD/DEAH_box_helicase_dom"/>
</dbReference>
<dbReference type="InterPro" id="IPR056149">
    <property type="entry name" value="PRP5/DDX46/KHDC4_KH"/>
</dbReference>
<evidence type="ECO:0000313" key="11">
    <source>
        <dbReference type="Proteomes" id="UP001230188"/>
    </source>
</evidence>
<reference evidence="10" key="1">
    <citation type="submission" date="2023-01" db="EMBL/GenBank/DDBJ databases">
        <title>Metagenome sequencing of chrysophaentin producing Chrysophaeum taylorii.</title>
        <authorList>
            <person name="Davison J."/>
            <person name="Bewley C."/>
        </authorList>
    </citation>
    <scope>NUCLEOTIDE SEQUENCE</scope>
    <source>
        <strain evidence="10">NIES-1699</strain>
    </source>
</reference>
<dbReference type="PANTHER" id="PTHR47958">
    <property type="entry name" value="ATP-DEPENDENT RNA HELICASE DBP3"/>
    <property type="match status" value="1"/>
</dbReference>
<evidence type="ECO:0000256" key="3">
    <source>
        <dbReference type="ARBA" id="ARBA00022801"/>
    </source>
</evidence>
<keyword evidence="5" id="KW-0067">ATP-binding</keyword>
<feature type="region of interest" description="Disordered" evidence="7">
    <location>
        <begin position="656"/>
        <end position="704"/>
    </location>
</feature>
<evidence type="ECO:0000256" key="1">
    <source>
        <dbReference type="ARBA" id="ARBA00012552"/>
    </source>
</evidence>
<evidence type="ECO:0000256" key="2">
    <source>
        <dbReference type="ARBA" id="ARBA00022741"/>
    </source>
</evidence>
<dbReference type="PROSITE" id="PS00039">
    <property type="entry name" value="DEAD_ATP_HELICASE"/>
    <property type="match status" value="1"/>
</dbReference>
<evidence type="ECO:0000313" key="10">
    <source>
        <dbReference type="EMBL" id="KAJ8601131.1"/>
    </source>
</evidence>
<proteinExistence type="inferred from homology"/>
<feature type="compositionally biased region" description="Basic and acidic residues" evidence="7">
    <location>
        <begin position="130"/>
        <end position="139"/>
    </location>
</feature>
<evidence type="ECO:0000256" key="6">
    <source>
        <dbReference type="ARBA" id="ARBA00038511"/>
    </source>
</evidence>
<dbReference type="Pfam" id="PF00270">
    <property type="entry name" value="DEAD"/>
    <property type="match status" value="1"/>
</dbReference>
<dbReference type="InterPro" id="IPR000629">
    <property type="entry name" value="RNA-helicase_DEAD-box_CS"/>
</dbReference>
<evidence type="ECO:0000259" key="8">
    <source>
        <dbReference type="PROSITE" id="PS51192"/>
    </source>
</evidence>
<feature type="domain" description="Helicase ATP-binding" evidence="8">
    <location>
        <begin position="268"/>
        <end position="447"/>
    </location>
</feature>
<feature type="region of interest" description="Disordered" evidence="7">
    <location>
        <begin position="115"/>
        <end position="150"/>
    </location>
</feature>
<evidence type="ECO:0000256" key="5">
    <source>
        <dbReference type="ARBA" id="ARBA00022840"/>
    </source>
</evidence>
<dbReference type="GO" id="GO:0003676">
    <property type="term" value="F:nucleic acid binding"/>
    <property type="evidence" value="ECO:0007669"/>
    <property type="project" value="InterPro"/>
</dbReference>
<feature type="domain" description="Helicase C-terminal" evidence="9">
    <location>
        <begin position="474"/>
        <end position="620"/>
    </location>
</feature>
<gene>
    <name evidence="10" type="ORF">CTAYLR_008833</name>
</gene>
<dbReference type="FunFam" id="3.40.50.300:FF:000079">
    <property type="entry name" value="probable ATP-dependent RNA helicase DDX17"/>
    <property type="match status" value="1"/>
</dbReference>
<dbReference type="InterPro" id="IPR014001">
    <property type="entry name" value="Helicase_ATP-bd"/>
</dbReference>
<dbReference type="AlphaFoldDB" id="A0AAD7UA66"/>
<dbReference type="GO" id="GO:0003724">
    <property type="term" value="F:RNA helicase activity"/>
    <property type="evidence" value="ECO:0007669"/>
    <property type="project" value="UniProtKB-EC"/>
</dbReference>
<protein>
    <recommendedName>
        <fullName evidence="1">RNA helicase</fullName>
        <ecNumber evidence="1">3.6.4.13</ecNumber>
    </recommendedName>
</protein>
<dbReference type="Pfam" id="PF00271">
    <property type="entry name" value="Helicase_C"/>
    <property type="match status" value="1"/>
</dbReference>
<comment type="caution">
    <text evidence="10">The sequence shown here is derived from an EMBL/GenBank/DDBJ whole genome shotgun (WGS) entry which is preliminary data.</text>
</comment>
<dbReference type="PROSITE" id="PS51194">
    <property type="entry name" value="HELICASE_CTER"/>
    <property type="match status" value="1"/>
</dbReference>
<keyword evidence="4" id="KW-0347">Helicase</keyword>
<feature type="compositionally biased region" description="Acidic residues" evidence="7">
    <location>
        <begin position="115"/>
        <end position="129"/>
    </location>
</feature>
<dbReference type="PROSITE" id="PS51192">
    <property type="entry name" value="HELICASE_ATP_BIND_1"/>
    <property type="match status" value="1"/>
</dbReference>
<dbReference type="GO" id="GO:0016787">
    <property type="term" value="F:hydrolase activity"/>
    <property type="evidence" value="ECO:0007669"/>
    <property type="project" value="UniProtKB-KW"/>
</dbReference>
<dbReference type="GO" id="GO:0005524">
    <property type="term" value="F:ATP binding"/>
    <property type="evidence" value="ECO:0007669"/>
    <property type="project" value="UniProtKB-KW"/>
</dbReference>
<dbReference type="SUPFAM" id="SSF52540">
    <property type="entry name" value="P-loop containing nucleoside triphosphate hydrolases"/>
    <property type="match status" value="1"/>
</dbReference>
<dbReference type="InterPro" id="IPR001650">
    <property type="entry name" value="Helicase_C-like"/>
</dbReference>
<sequence length="877" mass="96982">MRRESSSSDSAAEEASALAAVISARLKSKPEEEVKARRERALRFQATRREEAPVAAGAEWTLDDENDQDEDELLVLPRKQEVASGGRVTSLREHVERLKKRQRVEVSAENDPLDEFLELFEEEEEEEEERSAAREERKPAPPPKSQHVVRERLFNSDGDVMDESERRQAEQSALEAFAEHLRKKELRPIDHSTVEYLKVRKNLYVVPRQLAALTAEEIEESRSADEIKVRGASCPPPVSAWSECGLPRQADEIVRRFEEPFPIQKQAIPALMSGRDVIGIAKTGSGKTLAFVLPAVRHVADQPPVVDGSEGPIALIMAPARELAVQIYKEARRFAQALNLRATAVYGGARVAEQIADLKRGAEIVVCTPGRMIDLLTMQQGRMLGLSRVSFVVLDEADRLFDMGFEPQIATILRNVRPDRQTALFSATFPRAVEQLARKILQYPIEIVCGSRSVASEHIVQYVEVREEATKFVRLLQLLGVWFDRGSTLVFVDTQAKCDSIFRDLLKAGYACLSLHGGHAQTDRDSTIADFKNNAATVLVATSVAGRGLDVPAIRCVVNYSAPNHLEDYVHRVGRTGRAGRPGTAYTFVDPVNEESFAPILAKALSRAKQQVPPELTDLVTKFKQKAQTGEAKWAASGFRGNRGFKFDEDELTEQKKREKIQKEQFFDDLGLLNKPQEEEEEEEEEEKTAPGPPPPPEKSETAATTVLPEGAKLALAALSRGVANTKNLTPVERAKILAATFGKTQPKAGATALERARALAASTGGSNHQTHFSDELDINDFPPEARLRATHRENILRIGEETGAALISRGVFVPQGKVPPPGEKRLHLVIEANDEIAVKAAKAEMLRLLNDETRNAALGLSRRAASNFAFGKYSLI</sequence>
<dbReference type="CDD" id="cd18787">
    <property type="entry name" value="SF2_C_DEAD"/>
    <property type="match status" value="1"/>
</dbReference>
<comment type="similarity">
    <text evidence="6">Belongs to the DEAD box helicase family. DDX46/PRP5 subfamily.</text>
</comment>
<dbReference type="EC" id="3.6.4.13" evidence="1"/>
<name>A0AAD7UA66_9STRA</name>
<dbReference type="Proteomes" id="UP001230188">
    <property type="component" value="Unassembled WGS sequence"/>
</dbReference>
<evidence type="ECO:0000256" key="7">
    <source>
        <dbReference type="SAM" id="MobiDB-lite"/>
    </source>
</evidence>
<feature type="compositionally biased region" description="Acidic residues" evidence="7">
    <location>
        <begin position="61"/>
        <end position="71"/>
    </location>
</feature>
<organism evidence="10 11">
    <name type="scientific">Chrysophaeum taylorii</name>
    <dbReference type="NCBI Taxonomy" id="2483200"/>
    <lineage>
        <taxon>Eukaryota</taxon>
        <taxon>Sar</taxon>
        <taxon>Stramenopiles</taxon>
        <taxon>Ochrophyta</taxon>
        <taxon>Pelagophyceae</taxon>
        <taxon>Pelagomonadales</taxon>
        <taxon>Pelagomonadaceae</taxon>
        <taxon>Chrysophaeum</taxon>
    </lineage>
</organism>